<gene>
    <name evidence="2" type="ORF">N7U66_15110</name>
</gene>
<reference evidence="2" key="1">
    <citation type="submission" date="2022-11" db="EMBL/GenBank/DDBJ databases">
        <title>Lacinutrix neustonica HL-RS19T sp. nov., isolated from the surface microlayer sample of brackish Lake Shihwa.</title>
        <authorList>
            <person name="Choi J.Y."/>
            <person name="Hwang C.Y."/>
        </authorList>
    </citation>
    <scope>NUCLEOTIDE SEQUENCE</scope>
    <source>
        <strain evidence="2">HL-RS19</strain>
    </source>
</reference>
<name>A0A9E8MY83_9FLAO</name>
<organism evidence="2 3">
    <name type="scientific">Lacinutrix neustonica</name>
    <dbReference type="NCBI Taxonomy" id="2980107"/>
    <lineage>
        <taxon>Bacteria</taxon>
        <taxon>Pseudomonadati</taxon>
        <taxon>Bacteroidota</taxon>
        <taxon>Flavobacteriia</taxon>
        <taxon>Flavobacteriales</taxon>
        <taxon>Flavobacteriaceae</taxon>
        <taxon>Lacinutrix</taxon>
    </lineage>
</organism>
<sequence length="128" mass="14981">MQSTNEYDGNTFDLHYYFDASVEKSEREVYNDDGVTRNAYNQGLFERLAFESETKKGSFEIEFEAELGDHYSASTKVINVIVHNFPRQPKRIKSHGKTLEFSYDTLSKVLFFAIEWNTLKAIETKIRF</sequence>
<dbReference type="InterPro" id="IPR033403">
    <property type="entry name" value="DUF5110"/>
</dbReference>
<evidence type="ECO:0000259" key="1">
    <source>
        <dbReference type="Pfam" id="PF17137"/>
    </source>
</evidence>
<dbReference type="InterPro" id="IPR013780">
    <property type="entry name" value="Glyco_hydro_b"/>
</dbReference>
<proteinExistence type="predicted"/>
<dbReference type="Proteomes" id="UP001164705">
    <property type="component" value="Chromosome"/>
</dbReference>
<protein>
    <submittedName>
        <fullName evidence="2">DUF5110 domain-containing protein</fullName>
    </submittedName>
</protein>
<keyword evidence="3" id="KW-1185">Reference proteome</keyword>
<dbReference type="EMBL" id="CP113088">
    <property type="protein sequence ID" value="WAC03898.1"/>
    <property type="molecule type" value="Genomic_DNA"/>
</dbReference>
<evidence type="ECO:0000313" key="2">
    <source>
        <dbReference type="EMBL" id="WAC03898.1"/>
    </source>
</evidence>
<accession>A0A9E8MY83</accession>
<dbReference type="AlphaFoldDB" id="A0A9E8MY83"/>
<dbReference type="Gene3D" id="2.60.40.1180">
    <property type="entry name" value="Golgi alpha-mannosidase II"/>
    <property type="match status" value="1"/>
</dbReference>
<dbReference type="KEGG" id="lnu:N7U66_15110"/>
<feature type="domain" description="DUF5110" evidence="1">
    <location>
        <begin position="13"/>
        <end position="84"/>
    </location>
</feature>
<dbReference type="Pfam" id="PF17137">
    <property type="entry name" value="DUF5110"/>
    <property type="match status" value="1"/>
</dbReference>
<evidence type="ECO:0000313" key="3">
    <source>
        <dbReference type="Proteomes" id="UP001164705"/>
    </source>
</evidence>